<dbReference type="Gene3D" id="1.25.10.10">
    <property type="entry name" value="Leucine-rich Repeat Variant"/>
    <property type="match status" value="1"/>
</dbReference>
<keyword evidence="2" id="KW-0605">Phycobilisome</keyword>
<evidence type="ECO:0000313" key="5">
    <source>
        <dbReference type="Proteomes" id="UP000003835"/>
    </source>
</evidence>
<dbReference type="InterPro" id="IPR011989">
    <property type="entry name" value="ARM-like"/>
</dbReference>
<reference evidence="4 5" key="1">
    <citation type="submission" date="2008-07" db="EMBL/GenBank/DDBJ databases">
        <authorList>
            <person name="Tandeau de Marsac N."/>
            <person name="Ferriera S."/>
            <person name="Johnson J."/>
            <person name="Kravitz S."/>
            <person name="Beeson K."/>
            <person name="Sutton G."/>
            <person name="Rogers Y.-H."/>
            <person name="Friedman R."/>
            <person name="Frazier M."/>
            <person name="Venter J.C."/>
        </authorList>
    </citation>
    <scope>NUCLEOTIDE SEQUENCE [LARGE SCALE GENOMIC DNA]</scope>
    <source>
        <strain evidence="4 5">PCC 7420</strain>
    </source>
</reference>
<keyword evidence="1" id="KW-0042">Antenna complex</keyword>
<dbReference type="PROSITE" id="PS50077">
    <property type="entry name" value="HEAT_REPEAT"/>
    <property type="match status" value="1"/>
</dbReference>
<evidence type="ECO:0000256" key="3">
    <source>
        <dbReference type="ARBA" id="ARBA00045876"/>
    </source>
</evidence>
<keyword evidence="5" id="KW-1185">Reference proteome</keyword>
<accession>B4VIB6</accession>
<dbReference type="InterPro" id="IPR021133">
    <property type="entry name" value="HEAT_type_2"/>
</dbReference>
<name>B4VIB6_9CYAN</name>
<protein>
    <submittedName>
        <fullName evidence="4">PBS lyase HEAT-like repeat domain protein</fullName>
    </submittedName>
</protein>
<keyword evidence="4" id="KW-0456">Lyase</keyword>
<dbReference type="PANTHER" id="PTHR12697">
    <property type="entry name" value="PBS LYASE HEAT-LIKE PROTEIN"/>
    <property type="match status" value="1"/>
</dbReference>
<dbReference type="EMBL" id="DS989842">
    <property type="protein sequence ID" value="EDX77925.1"/>
    <property type="molecule type" value="Genomic_DNA"/>
</dbReference>
<evidence type="ECO:0000313" key="4">
    <source>
        <dbReference type="EMBL" id="EDX77925.1"/>
    </source>
</evidence>
<comment type="function">
    <text evidence="3">Catalyzes the hydroxylation of the N(6)-(4-aminobutyl)-L-lysine intermediate produced by deoxyhypusine synthase/DHPS on a critical lysine of the eukaryotic translation initiation factor 5A/eIF-5A. This is the second step of the post-translational modification of that lysine into an unusual amino acid residue named hypusine. Hypusination is unique to mature eIF-5A factor and is essential for its function.</text>
</comment>
<evidence type="ECO:0000256" key="2">
    <source>
        <dbReference type="ARBA" id="ARBA00022738"/>
    </source>
</evidence>
<dbReference type="SUPFAM" id="SSF48371">
    <property type="entry name" value="ARM repeat"/>
    <property type="match status" value="1"/>
</dbReference>
<dbReference type="InterPro" id="IPR016024">
    <property type="entry name" value="ARM-type_fold"/>
</dbReference>
<evidence type="ECO:0000256" key="1">
    <source>
        <dbReference type="ARBA" id="ARBA00022549"/>
    </source>
</evidence>
<dbReference type="GO" id="GO:0016829">
    <property type="term" value="F:lyase activity"/>
    <property type="evidence" value="ECO:0007669"/>
    <property type="project" value="UniProtKB-KW"/>
</dbReference>
<dbReference type="GO" id="GO:0030089">
    <property type="term" value="C:phycobilisome"/>
    <property type="evidence" value="ECO:0007669"/>
    <property type="project" value="UniProtKB-KW"/>
</dbReference>
<sequence>MSDYLLLNTLQMTVSRESVQQLLSSEDFGNRLSGVNLLRQLEPSIAYELIQPIVTDGNARVRYAAVSQLDTLGDQDLSLTLTLLRDRLLNDSEPDVQAAAADALGALKMTEAFEEMKQLYHQSSEWLLQFSIVAALGELADPRAFPLLEEALSSETSLIQTAAISSLGELGDPRAVPLLVPFATDSDWQVRYRVAQALKPFDTSEARAALEALANDSVEQVAQEAKRNL</sequence>
<dbReference type="PANTHER" id="PTHR12697:SF39">
    <property type="entry name" value="SLR1687 PROTEIN"/>
    <property type="match status" value="1"/>
</dbReference>
<dbReference type="Proteomes" id="UP000003835">
    <property type="component" value="Unassembled WGS sequence"/>
</dbReference>
<dbReference type="InterPro" id="IPR004155">
    <property type="entry name" value="PBS_lyase_HEAT"/>
</dbReference>
<dbReference type="GO" id="GO:0016491">
    <property type="term" value="F:oxidoreductase activity"/>
    <property type="evidence" value="ECO:0007669"/>
    <property type="project" value="TreeGrafter"/>
</dbReference>
<proteinExistence type="predicted"/>
<organism evidence="4 5">
    <name type="scientific">Coleofasciculus chthonoplastes PCC 7420</name>
    <dbReference type="NCBI Taxonomy" id="118168"/>
    <lineage>
        <taxon>Bacteria</taxon>
        <taxon>Bacillati</taxon>
        <taxon>Cyanobacteriota</taxon>
        <taxon>Cyanophyceae</taxon>
        <taxon>Coleofasciculales</taxon>
        <taxon>Coleofasciculaceae</taxon>
        <taxon>Coleofasciculus</taxon>
    </lineage>
</organism>
<dbReference type="eggNOG" id="COG1413">
    <property type="taxonomic scope" value="Bacteria"/>
</dbReference>
<dbReference type="Pfam" id="PF13646">
    <property type="entry name" value="HEAT_2"/>
    <property type="match status" value="1"/>
</dbReference>
<dbReference type="STRING" id="118168.MC7420_7663"/>
<dbReference type="HOGENOM" id="CLU_101012_0_0_3"/>
<dbReference type="NCBIfam" id="NF045915">
    <property type="entry name" value="PhycobilmeDegNblB"/>
    <property type="match status" value="1"/>
</dbReference>
<dbReference type="SMART" id="SM00567">
    <property type="entry name" value="EZ_HEAT"/>
    <property type="match status" value="5"/>
</dbReference>
<dbReference type="AlphaFoldDB" id="B4VIB6"/>
<gene>
    <name evidence="4" type="ORF">MC7420_7663</name>
</gene>